<organism evidence="18 19">
    <name type="scientific">Panagrellus redivivus</name>
    <name type="common">Microworm</name>
    <dbReference type="NCBI Taxonomy" id="6233"/>
    <lineage>
        <taxon>Eukaryota</taxon>
        <taxon>Metazoa</taxon>
        <taxon>Ecdysozoa</taxon>
        <taxon>Nematoda</taxon>
        <taxon>Chromadorea</taxon>
        <taxon>Rhabditida</taxon>
        <taxon>Tylenchina</taxon>
        <taxon>Panagrolaimomorpha</taxon>
        <taxon>Panagrolaimoidea</taxon>
        <taxon>Panagrolaimidae</taxon>
        <taxon>Panagrellus</taxon>
    </lineage>
</organism>
<dbReference type="PIRSF" id="PIRSF036365">
    <property type="entry name" value="Astacin_nematoda"/>
    <property type="match status" value="1"/>
</dbReference>
<dbReference type="SMART" id="SM00235">
    <property type="entry name" value="ZnMc"/>
    <property type="match status" value="1"/>
</dbReference>
<comment type="cofactor">
    <cofactor evidence="13 14">
        <name>Zn(2+)</name>
        <dbReference type="ChEBI" id="CHEBI:29105"/>
    </cofactor>
    <text evidence="13 14">Binds 1 zinc ion per subunit.</text>
</comment>
<dbReference type="PRINTS" id="PR00480">
    <property type="entry name" value="ASTACIN"/>
</dbReference>
<evidence type="ECO:0000256" key="5">
    <source>
        <dbReference type="ARBA" id="ARBA00022723"/>
    </source>
</evidence>
<dbReference type="GO" id="GO:0008270">
    <property type="term" value="F:zinc ion binding"/>
    <property type="evidence" value="ECO:0007669"/>
    <property type="project" value="UniProtKB-UniRule"/>
</dbReference>
<evidence type="ECO:0000256" key="10">
    <source>
        <dbReference type="ARBA" id="ARBA00023180"/>
    </source>
</evidence>
<keyword evidence="10" id="KW-0325">Glycoprotein</keyword>
<dbReference type="Pfam" id="PF00431">
    <property type="entry name" value="CUB"/>
    <property type="match status" value="1"/>
</dbReference>
<reference evidence="19" key="2">
    <citation type="submission" date="2020-10" db="UniProtKB">
        <authorList>
            <consortium name="WormBaseParasite"/>
        </authorList>
    </citation>
    <scope>IDENTIFICATION</scope>
</reference>
<evidence type="ECO:0000256" key="9">
    <source>
        <dbReference type="ARBA" id="ARBA00023157"/>
    </source>
</evidence>
<keyword evidence="3" id="KW-0245">EGF-like domain</keyword>
<dbReference type="CDD" id="cd00041">
    <property type="entry name" value="CUB"/>
    <property type="match status" value="1"/>
</dbReference>
<evidence type="ECO:0000256" key="8">
    <source>
        <dbReference type="ARBA" id="ARBA00023049"/>
    </source>
</evidence>
<dbReference type="InterPro" id="IPR000859">
    <property type="entry name" value="CUB_dom"/>
</dbReference>
<keyword evidence="7 13" id="KW-0862">Zinc</keyword>
<dbReference type="SUPFAM" id="SSF49854">
    <property type="entry name" value="Spermadhesin, CUB domain"/>
    <property type="match status" value="1"/>
</dbReference>
<dbReference type="PROSITE" id="PS01186">
    <property type="entry name" value="EGF_2"/>
    <property type="match status" value="1"/>
</dbReference>
<evidence type="ECO:0000256" key="13">
    <source>
        <dbReference type="PROSITE-ProRule" id="PRU01211"/>
    </source>
</evidence>
<keyword evidence="6 13" id="KW-0378">Hydrolase</keyword>
<dbReference type="InterPro" id="IPR024079">
    <property type="entry name" value="MetalloPept_cat_dom_sf"/>
</dbReference>
<accession>A0A7E4VKM3</accession>
<keyword evidence="4 13" id="KW-0645">Protease</keyword>
<dbReference type="PROSITE" id="PS00022">
    <property type="entry name" value="EGF_1"/>
    <property type="match status" value="1"/>
</dbReference>
<sequence>MVAARLAVGLCCLWVSSVFAAEFNKTRLDPNVIPIYQALIGKSSYQNVAEVDQLLKSIENLADIQRRHLNLTDDSEGEKKNPPTDKFKRRLFNMMRKKTNPMNLPYLFQGDMVLTPEEMEVIVNSAKDKLYGNKTEIKDLKPRTLTSNLDTRWTIFPIPYTIAADVNRTAVLAGIKLWTDNTCLSFEENAKTKKGIDFIRGIGCYSNIGMQKTRQFISIGENCDSPGRVAHEFAHSLGSHHEQSRHDRDDYIEVVYDYVIQGMEGNYVKYNLEQQTDSEMLAPEKRPGSLGGIRIQKTRIRDFGAGGSEGQDPAPDPVPAPPKGLSYTNQTIYPVDPNYSDTIGQRASLSFNDVKKINFAYCNDTCPMALNCLHSGYTDPKNCNTCRCPEGFGGVLCEEVAESPPTCGNQLLAARDHVVKLKQTGNLTCYYLIQAIPGRSVNISIDGVGSSDESPCVDEYLELRYGSDIGATGARLCGQIYQNSVISETNEVLVVYKSRSEAGSFSLSYSIGGKANKLLPYNSTTTSLPTTTPIPSTTTTTIPETSEIKTTTTAPTTKTDNSSCKTETTTTTPKITHLTTTLSPVTTSKTVPMRNTGALATIKFDNTKWPFTACKDNLVNVTIPYKYSKMARIEHDLGILLTKCIKKAMIEIGKQQVETMIGEEIAPEKRYRIITFIDIDYSDLLNRIDIE</sequence>
<dbReference type="PROSITE" id="PS51864">
    <property type="entry name" value="ASTACIN"/>
    <property type="match status" value="1"/>
</dbReference>
<comment type="caution">
    <text evidence="12">Lacks conserved residue(s) required for the propagation of feature annotation.</text>
</comment>
<evidence type="ECO:0000256" key="1">
    <source>
        <dbReference type="ARBA" id="ARBA00004613"/>
    </source>
</evidence>
<evidence type="ECO:0000259" key="16">
    <source>
        <dbReference type="PROSITE" id="PS01180"/>
    </source>
</evidence>
<feature type="chain" id="PRO_5029085922" description="Zinc metalloproteinase" evidence="11 14">
    <location>
        <begin position="21"/>
        <end position="691"/>
    </location>
</feature>
<dbReference type="PROSITE" id="PS01180">
    <property type="entry name" value="CUB"/>
    <property type="match status" value="1"/>
</dbReference>
<dbReference type="Pfam" id="PF01400">
    <property type="entry name" value="Astacin"/>
    <property type="match status" value="1"/>
</dbReference>
<evidence type="ECO:0000313" key="19">
    <source>
        <dbReference type="WBParaSite" id="Pan_g21689.t1"/>
    </source>
</evidence>
<evidence type="ECO:0000256" key="4">
    <source>
        <dbReference type="ARBA" id="ARBA00022670"/>
    </source>
</evidence>
<evidence type="ECO:0000256" key="6">
    <source>
        <dbReference type="ARBA" id="ARBA00022801"/>
    </source>
</evidence>
<feature type="compositionally biased region" description="Low complexity" evidence="15">
    <location>
        <begin position="526"/>
        <end position="559"/>
    </location>
</feature>
<reference evidence="18" key="1">
    <citation type="journal article" date="2013" name="Genetics">
        <title>The draft genome and transcriptome of Panagrellus redivivus are shaped by the harsh demands of a free-living lifestyle.</title>
        <authorList>
            <person name="Srinivasan J."/>
            <person name="Dillman A.R."/>
            <person name="Macchietto M.G."/>
            <person name="Heikkinen L."/>
            <person name="Lakso M."/>
            <person name="Fracchia K.M."/>
            <person name="Antoshechkin I."/>
            <person name="Mortazavi A."/>
            <person name="Wong G."/>
            <person name="Sternberg P.W."/>
        </authorList>
    </citation>
    <scope>NUCLEOTIDE SEQUENCE [LARGE SCALE GENOMIC DNA]</scope>
    <source>
        <strain evidence="18">MT8872</strain>
    </source>
</reference>
<dbReference type="InterPro" id="IPR017050">
    <property type="entry name" value="Metallopeptidase_nem"/>
</dbReference>
<evidence type="ECO:0000256" key="3">
    <source>
        <dbReference type="ARBA" id="ARBA00022536"/>
    </source>
</evidence>
<feature type="active site" evidence="13">
    <location>
        <position position="232"/>
    </location>
</feature>
<dbReference type="Proteomes" id="UP000492821">
    <property type="component" value="Unassembled WGS sequence"/>
</dbReference>
<dbReference type="GO" id="GO:0006508">
    <property type="term" value="P:proteolysis"/>
    <property type="evidence" value="ECO:0007669"/>
    <property type="project" value="UniProtKB-KW"/>
</dbReference>
<dbReference type="InterPro" id="IPR006026">
    <property type="entry name" value="Peptidase_Metallo"/>
</dbReference>
<protein>
    <recommendedName>
        <fullName evidence="11">Zinc metalloproteinase</fullName>
    </recommendedName>
</protein>
<dbReference type="Gene3D" id="2.60.120.290">
    <property type="entry name" value="Spermadhesin, CUB domain"/>
    <property type="match status" value="1"/>
</dbReference>
<keyword evidence="18" id="KW-1185">Reference proteome</keyword>
<feature type="binding site" evidence="13">
    <location>
        <position position="231"/>
    </location>
    <ligand>
        <name>Zn(2+)</name>
        <dbReference type="ChEBI" id="CHEBI:29105"/>
        <note>catalytic</note>
    </ligand>
</feature>
<dbReference type="InterPro" id="IPR035914">
    <property type="entry name" value="Sperma_CUB_dom_sf"/>
</dbReference>
<keyword evidence="9" id="KW-1015">Disulfide bond</keyword>
<dbReference type="AlphaFoldDB" id="A0A7E4VKM3"/>
<dbReference type="PANTHER" id="PTHR10127">
    <property type="entry name" value="DISCOIDIN, CUB, EGF, LAMININ , AND ZINC METALLOPROTEASE DOMAIN CONTAINING"/>
    <property type="match status" value="1"/>
</dbReference>
<evidence type="ECO:0000256" key="11">
    <source>
        <dbReference type="PIRNR" id="PIRNR036365"/>
    </source>
</evidence>
<evidence type="ECO:0000256" key="14">
    <source>
        <dbReference type="RuleBase" id="RU361183"/>
    </source>
</evidence>
<evidence type="ECO:0000256" key="7">
    <source>
        <dbReference type="ARBA" id="ARBA00022833"/>
    </source>
</evidence>
<dbReference type="InterPro" id="IPR001506">
    <property type="entry name" value="Peptidase_M12A"/>
</dbReference>
<keyword evidence="11 14" id="KW-0732">Signal</keyword>
<dbReference type="PANTHER" id="PTHR10127:SF780">
    <property type="entry name" value="METALLOENDOPEPTIDASE"/>
    <property type="match status" value="1"/>
</dbReference>
<evidence type="ECO:0000313" key="18">
    <source>
        <dbReference type="Proteomes" id="UP000492821"/>
    </source>
</evidence>
<dbReference type="GO" id="GO:0004222">
    <property type="term" value="F:metalloendopeptidase activity"/>
    <property type="evidence" value="ECO:0007669"/>
    <property type="project" value="UniProtKB-UniRule"/>
</dbReference>
<dbReference type="GO" id="GO:0018996">
    <property type="term" value="P:molting cycle, collagen and cuticulin-based cuticle"/>
    <property type="evidence" value="ECO:0007669"/>
    <property type="project" value="InterPro"/>
</dbReference>
<keyword evidence="5 13" id="KW-0479">Metal-binding</keyword>
<feature type="binding site" evidence="13">
    <location>
        <position position="241"/>
    </location>
    <ligand>
        <name>Zn(2+)</name>
        <dbReference type="ChEBI" id="CHEBI:29105"/>
        <note>catalytic</note>
    </ligand>
</feature>
<dbReference type="WBParaSite" id="Pan_g21689.t1">
    <property type="protein sequence ID" value="Pan_g21689.t1"/>
    <property type="gene ID" value="Pan_g21689"/>
</dbReference>
<feature type="region of interest" description="Disordered" evidence="15">
    <location>
        <begin position="303"/>
        <end position="325"/>
    </location>
</feature>
<feature type="signal peptide" evidence="11 14">
    <location>
        <begin position="1"/>
        <end position="20"/>
    </location>
</feature>
<evidence type="ECO:0000256" key="12">
    <source>
        <dbReference type="PROSITE-ProRule" id="PRU00059"/>
    </source>
</evidence>
<feature type="region of interest" description="Disordered" evidence="15">
    <location>
        <begin position="526"/>
        <end position="573"/>
    </location>
</feature>
<dbReference type="SUPFAM" id="SSF55486">
    <property type="entry name" value="Metalloproteases ('zincins'), catalytic domain"/>
    <property type="match status" value="1"/>
</dbReference>
<feature type="binding site" evidence="13">
    <location>
        <position position="235"/>
    </location>
    <ligand>
        <name>Zn(2+)</name>
        <dbReference type="ChEBI" id="CHEBI:29105"/>
        <note>catalytic</note>
    </ligand>
</feature>
<dbReference type="InterPro" id="IPR000742">
    <property type="entry name" value="EGF"/>
</dbReference>
<keyword evidence="8 13" id="KW-0482">Metalloprotease</keyword>
<comment type="subcellular location">
    <subcellularLocation>
        <location evidence="1 11">Secreted</location>
    </subcellularLocation>
</comment>
<evidence type="ECO:0000259" key="17">
    <source>
        <dbReference type="PROSITE" id="PS51864"/>
    </source>
</evidence>
<evidence type="ECO:0000256" key="2">
    <source>
        <dbReference type="ARBA" id="ARBA00022525"/>
    </source>
</evidence>
<keyword evidence="2 11" id="KW-0964">Secreted</keyword>
<dbReference type="Gene3D" id="3.40.390.10">
    <property type="entry name" value="Collagenase (Catalytic Domain)"/>
    <property type="match status" value="1"/>
</dbReference>
<proteinExistence type="predicted"/>
<evidence type="ECO:0000256" key="15">
    <source>
        <dbReference type="SAM" id="MobiDB-lite"/>
    </source>
</evidence>
<feature type="domain" description="Peptidase M12A" evidence="17">
    <location>
        <begin position="143"/>
        <end position="363"/>
    </location>
</feature>
<name>A0A7E4VKM3_PANRE</name>
<dbReference type="GO" id="GO:0005576">
    <property type="term" value="C:extracellular region"/>
    <property type="evidence" value="ECO:0007669"/>
    <property type="project" value="UniProtKB-SubCell"/>
</dbReference>
<feature type="domain" description="CUB" evidence="16">
    <location>
        <begin position="407"/>
        <end position="512"/>
    </location>
</feature>
<dbReference type="SMART" id="SM00042">
    <property type="entry name" value="CUB"/>
    <property type="match status" value="1"/>
</dbReference>